<dbReference type="Gramene" id="PGSC0003DMT400090367">
    <property type="protein sequence ID" value="PGSC0003DMT400090367"/>
    <property type="gene ID" value="PGSC0003DMG400039938"/>
</dbReference>
<proteinExistence type="predicted"/>
<dbReference type="HOGENOM" id="CLU_1491551_0_0_1"/>
<dbReference type="PaxDb" id="4113-PGSC0003DMT400090367"/>
<feature type="compositionally biased region" description="Acidic residues" evidence="2">
    <location>
        <begin position="161"/>
        <end position="173"/>
    </location>
</feature>
<sequence>MTGTSKETRIVDVTIRNAELANQSELISLLMQRIADMQEELQQTKDLAKLVIASNEPPPPFPSISSPLPNYFPTHTTGPITSTPNPHTIDLTVSNWKGWEDCVVISAECTTTPIIRDAGPGEMLQNWMATPLMIHRMACKNESKPANVLTCHEHGKPSKIDEDECEEYDEETMMPEHLPRT</sequence>
<dbReference type="EnsemblPlants" id="PGSC0003DMT400090367">
    <property type="protein sequence ID" value="PGSC0003DMT400090367"/>
    <property type="gene ID" value="PGSC0003DMG400039938"/>
</dbReference>
<feature type="region of interest" description="Disordered" evidence="2">
    <location>
        <begin position="152"/>
        <end position="181"/>
    </location>
</feature>
<evidence type="ECO:0000256" key="2">
    <source>
        <dbReference type="SAM" id="MobiDB-lite"/>
    </source>
</evidence>
<reference evidence="4" key="1">
    <citation type="journal article" date="2011" name="Nature">
        <title>Genome sequence and analysis of the tuber crop potato.</title>
        <authorList>
            <consortium name="The Potato Genome Sequencing Consortium"/>
        </authorList>
    </citation>
    <scope>NUCLEOTIDE SEQUENCE [LARGE SCALE GENOMIC DNA]</scope>
    <source>
        <strain evidence="4">cv. DM1-3 516 R44</strain>
    </source>
</reference>
<reference evidence="3" key="2">
    <citation type="submission" date="2015-06" db="UniProtKB">
        <authorList>
            <consortium name="EnsemblPlants"/>
        </authorList>
    </citation>
    <scope>IDENTIFICATION</scope>
    <source>
        <strain evidence="3">DM1-3 516 R44</strain>
    </source>
</reference>
<keyword evidence="4" id="KW-1185">Reference proteome</keyword>
<evidence type="ECO:0000256" key="1">
    <source>
        <dbReference type="SAM" id="Coils"/>
    </source>
</evidence>
<organism evidence="3 4">
    <name type="scientific">Solanum tuberosum</name>
    <name type="common">Potato</name>
    <dbReference type="NCBI Taxonomy" id="4113"/>
    <lineage>
        <taxon>Eukaryota</taxon>
        <taxon>Viridiplantae</taxon>
        <taxon>Streptophyta</taxon>
        <taxon>Embryophyta</taxon>
        <taxon>Tracheophyta</taxon>
        <taxon>Spermatophyta</taxon>
        <taxon>Magnoliopsida</taxon>
        <taxon>eudicotyledons</taxon>
        <taxon>Gunneridae</taxon>
        <taxon>Pentapetalae</taxon>
        <taxon>asterids</taxon>
        <taxon>lamiids</taxon>
        <taxon>Solanales</taxon>
        <taxon>Solanaceae</taxon>
        <taxon>Solanoideae</taxon>
        <taxon>Solaneae</taxon>
        <taxon>Solanum</taxon>
    </lineage>
</organism>
<dbReference type="AlphaFoldDB" id="M1DK85"/>
<keyword evidence="1" id="KW-0175">Coiled coil</keyword>
<evidence type="ECO:0000313" key="3">
    <source>
        <dbReference type="EnsemblPlants" id="PGSC0003DMT400090367"/>
    </source>
</evidence>
<dbReference type="InParanoid" id="M1DK85"/>
<accession>M1DK85</accession>
<protein>
    <submittedName>
        <fullName evidence="3">Uncharacterized protein</fullName>
    </submittedName>
</protein>
<evidence type="ECO:0000313" key="4">
    <source>
        <dbReference type="Proteomes" id="UP000011115"/>
    </source>
</evidence>
<feature type="coiled-coil region" evidence="1">
    <location>
        <begin position="20"/>
        <end position="47"/>
    </location>
</feature>
<dbReference type="Proteomes" id="UP000011115">
    <property type="component" value="Unassembled WGS sequence"/>
</dbReference>
<name>M1DK85_SOLTU</name>